<evidence type="ECO:0000256" key="1">
    <source>
        <dbReference type="ARBA" id="ARBA00022448"/>
    </source>
</evidence>
<keyword evidence="2" id="KW-0349">Heme</keyword>
<organism evidence="6 7">
    <name type="scientific">Alicyclobacillus tolerans</name>
    <dbReference type="NCBI Taxonomy" id="90970"/>
    <lineage>
        <taxon>Bacteria</taxon>
        <taxon>Bacillati</taxon>
        <taxon>Bacillota</taxon>
        <taxon>Bacilli</taxon>
        <taxon>Bacillales</taxon>
        <taxon>Alicyclobacillaceae</taxon>
        <taxon>Alicyclobacillus</taxon>
    </lineage>
</organism>
<accession>A0A1M6JU21</accession>
<evidence type="ECO:0000256" key="2">
    <source>
        <dbReference type="ARBA" id="ARBA00022617"/>
    </source>
</evidence>
<keyword evidence="4" id="KW-0408">Iron</keyword>
<dbReference type="InterPro" id="IPR044203">
    <property type="entry name" value="GlbO/GLB3-like"/>
</dbReference>
<dbReference type="OrthoDB" id="9790913at2"/>
<keyword evidence="7" id="KW-1185">Reference proteome</keyword>
<dbReference type="SUPFAM" id="SSF46458">
    <property type="entry name" value="Globin-like"/>
    <property type="match status" value="1"/>
</dbReference>
<gene>
    <name evidence="6" type="ORF">SAMN05443507_10150</name>
</gene>
<name>A0A1M6JU21_9BACL</name>
<dbReference type="GO" id="GO:0019825">
    <property type="term" value="F:oxygen binding"/>
    <property type="evidence" value="ECO:0007669"/>
    <property type="project" value="InterPro"/>
</dbReference>
<dbReference type="EMBL" id="FRAF01000001">
    <property type="protein sequence ID" value="SHJ50110.1"/>
    <property type="molecule type" value="Genomic_DNA"/>
</dbReference>
<reference evidence="7" key="1">
    <citation type="submission" date="2016-11" db="EMBL/GenBank/DDBJ databases">
        <authorList>
            <person name="Varghese N."/>
            <person name="Submissions S."/>
        </authorList>
    </citation>
    <scope>NUCLEOTIDE SEQUENCE [LARGE SCALE GENOMIC DNA]</scope>
    <source>
        <strain evidence="7">USBA-503</strain>
    </source>
</reference>
<dbReference type="GO" id="GO:0005344">
    <property type="term" value="F:oxygen carrier activity"/>
    <property type="evidence" value="ECO:0007669"/>
    <property type="project" value="InterPro"/>
</dbReference>
<dbReference type="InterPro" id="IPR009050">
    <property type="entry name" value="Globin-like_sf"/>
</dbReference>
<dbReference type="InterPro" id="IPR001486">
    <property type="entry name" value="Hemoglobin_trunc"/>
</dbReference>
<proteinExistence type="inferred from homology"/>
<dbReference type="InterPro" id="IPR012292">
    <property type="entry name" value="Globin/Proto"/>
</dbReference>
<dbReference type="GO" id="GO:0020037">
    <property type="term" value="F:heme binding"/>
    <property type="evidence" value="ECO:0007669"/>
    <property type="project" value="InterPro"/>
</dbReference>
<dbReference type="STRING" id="1830138.SAMN05443507_10150"/>
<evidence type="ECO:0000256" key="5">
    <source>
        <dbReference type="ARBA" id="ARBA00034496"/>
    </source>
</evidence>
<evidence type="ECO:0000313" key="7">
    <source>
        <dbReference type="Proteomes" id="UP000184016"/>
    </source>
</evidence>
<evidence type="ECO:0000256" key="3">
    <source>
        <dbReference type="ARBA" id="ARBA00022723"/>
    </source>
</evidence>
<dbReference type="GO" id="GO:0046872">
    <property type="term" value="F:metal ion binding"/>
    <property type="evidence" value="ECO:0007669"/>
    <property type="project" value="UniProtKB-KW"/>
</dbReference>
<dbReference type="Gene3D" id="1.10.490.10">
    <property type="entry name" value="Globins"/>
    <property type="match status" value="1"/>
</dbReference>
<dbReference type="AlphaFoldDB" id="A0A1M6JU21"/>
<sequence length="123" mass="14342">MEVKSIYEAIGGQNTIANLVDIFYTKVQKNELLRPLFPEDIKPVRDKQLMFLTQFFGGPSLYTNMYGHPMLRAKHLAHPITQAHASEWIRCMEESLNQIGIDHSVQEFMLERLRLTAQHMINR</sequence>
<protein>
    <submittedName>
        <fullName evidence="6">Hemoglobin</fullName>
    </submittedName>
</protein>
<keyword evidence="3" id="KW-0479">Metal-binding</keyword>
<keyword evidence="1" id="KW-0813">Transport</keyword>
<dbReference type="PANTHER" id="PTHR47366:SF1">
    <property type="entry name" value="TWO-ON-TWO HEMOGLOBIN-3"/>
    <property type="match status" value="1"/>
</dbReference>
<dbReference type="Proteomes" id="UP000184016">
    <property type="component" value="Unassembled WGS sequence"/>
</dbReference>
<dbReference type="RefSeq" id="WP_072872566.1">
    <property type="nucleotide sequence ID" value="NZ_FRAF01000001.1"/>
</dbReference>
<comment type="similarity">
    <text evidence="5">Belongs to the truncated hemoglobin family. Group II subfamily.</text>
</comment>
<dbReference type="PANTHER" id="PTHR47366">
    <property type="entry name" value="TWO-ON-TWO HEMOGLOBIN-3"/>
    <property type="match status" value="1"/>
</dbReference>
<evidence type="ECO:0000313" key="6">
    <source>
        <dbReference type="EMBL" id="SHJ50110.1"/>
    </source>
</evidence>
<evidence type="ECO:0000256" key="4">
    <source>
        <dbReference type="ARBA" id="ARBA00023004"/>
    </source>
</evidence>
<dbReference type="Pfam" id="PF01152">
    <property type="entry name" value="Bac_globin"/>
    <property type="match status" value="1"/>
</dbReference>